<evidence type="ECO:0000256" key="6">
    <source>
        <dbReference type="ARBA" id="ARBA00023004"/>
    </source>
</evidence>
<comment type="cofactor">
    <cofactor evidence="9">
        <name>Fe cation</name>
        <dbReference type="ChEBI" id="CHEBI:24875"/>
    </cofactor>
    <text evidence="9">Binds 1 Fe cation per subunit.</text>
</comment>
<dbReference type="SUPFAM" id="SSF51182">
    <property type="entry name" value="RmlC-like cupins"/>
    <property type="match status" value="1"/>
</dbReference>
<dbReference type="Proteomes" id="UP000034291">
    <property type="component" value="Unassembled WGS sequence"/>
</dbReference>
<dbReference type="AlphaFoldDB" id="A0A0F8V3V1"/>
<evidence type="ECO:0000313" key="11">
    <source>
        <dbReference type="EMBL" id="KKK26439.1"/>
    </source>
</evidence>
<dbReference type="InterPro" id="IPR014710">
    <property type="entry name" value="RmlC-like_jellyroll"/>
</dbReference>
<dbReference type="PANTHER" id="PTHR12918:SF1">
    <property type="entry name" value="CYSTEINE DIOXYGENASE TYPE 1"/>
    <property type="match status" value="1"/>
</dbReference>
<comment type="similarity">
    <text evidence="1 9">Belongs to the cysteine dioxygenase family.</text>
</comment>
<dbReference type="GO" id="GO:0017172">
    <property type="term" value="F:cysteine dioxygenase activity"/>
    <property type="evidence" value="ECO:0007669"/>
    <property type="project" value="UniProtKB-UniRule"/>
</dbReference>
<evidence type="ECO:0000256" key="1">
    <source>
        <dbReference type="ARBA" id="ARBA00006622"/>
    </source>
</evidence>
<evidence type="ECO:0000256" key="3">
    <source>
        <dbReference type="ARBA" id="ARBA00022723"/>
    </source>
</evidence>
<proteinExistence type="inferred from homology"/>
<keyword evidence="12" id="KW-1185">Reference proteome</keyword>
<evidence type="ECO:0000256" key="2">
    <source>
        <dbReference type="ARBA" id="ARBA00013133"/>
    </source>
</evidence>
<dbReference type="GO" id="GO:0019448">
    <property type="term" value="P:L-cysteine catabolic process"/>
    <property type="evidence" value="ECO:0007669"/>
    <property type="project" value="TreeGrafter"/>
</dbReference>
<gene>
    <name evidence="11" type="ORF">ARAM_004162</name>
</gene>
<dbReference type="EC" id="1.13.11.20" evidence="2 9"/>
<dbReference type="InterPro" id="IPR011051">
    <property type="entry name" value="RmlC_Cupin_sf"/>
</dbReference>
<keyword evidence="4 9" id="KW-0223">Dioxygenase</keyword>
<feature type="cross-link" description="3'-(S-cysteinyl)-tyrosine (Cys-Tyr)" evidence="7">
    <location>
        <begin position="110"/>
        <end position="200"/>
    </location>
</feature>
<dbReference type="OrthoDB" id="543511at2759"/>
<evidence type="ECO:0000256" key="4">
    <source>
        <dbReference type="ARBA" id="ARBA00022964"/>
    </source>
</evidence>
<feature type="binding site" evidence="8">
    <location>
        <position position="103"/>
    </location>
    <ligand>
        <name>Fe cation</name>
        <dbReference type="ChEBI" id="CHEBI:24875"/>
        <note>catalytic</note>
    </ligand>
</feature>
<organism evidence="11 12">
    <name type="scientific">Aspergillus rambellii</name>
    <dbReference type="NCBI Taxonomy" id="308745"/>
    <lineage>
        <taxon>Eukaryota</taxon>
        <taxon>Fungi</taxon>
        <taxon>Dikarya</taxon>
        <taxon>Ascomycota</taxon>
        <taxon>Pezizomycotina</taxon>
        <taxon>Eurotiomycetes</taxon>
        <taxon>Eurotiomycetidae</taxon>
        <taxon>Eurotiales</taxon>
        <taxon>Aspergillaceae</taxon>
        <taxon>Aspergillus</taxon>
        <taxon>Aspergillus subgen. Nidulantes</taxon>
    </lineage>
</organism>
<dbReference type="GO" id="GO:0008198">
    <property type="term" value="F:ferrous iron binding"/>
    <property type="evidence" value="ECO:0007669"/>
    <property type="project" value="TreeGrafter"/>
</dbReference>
<keyword evidence="7" id="KW-0883">Thioether bond</keyword>
<evidence type="ECO:0000256" key="10">
    <source>
        <dbReference type="SAM" id="MobiDB-lite"/>
    </source>
</evidence>
<dbReference type="Pfam" id="PF05995">
    <property type="entry name" value="CDO_I"/>
    <property type="match status" value="1"/>
</dbReference>
<feature type="binding site" evidence="8">
    <location>
        <position position="183"/>
    </location>
    <ligand>
        <name>Fe cation</name>
        <dbReference type="ChEBI" id="CHEBI:24875"/>
        <note>catalytic</note>
    </ligand>
</feature>
<dbReference type="PANTHER" id="PTHR12918">
    <property type="entry name" value="CYSTEINE DIOXYGENASE"/>
    <property type="match status" value="1"/>
</dbReference>
<evidence type="ECO:0000256" key="5">
    <source>
        <dbReference type="ARBA" id="ARBA00023002"/>
    </source>
</evidence>
<keyword evidence="3 8" id="KW-0479">Metal-binding</keyword>
<name>A0A0F8V3V1_9EURO</name>
<keyword evidence="6 8" id="KW-0408">Iron</keyword>
<protein>
    <recommendedName>
        <fullName evidence="2 9">Cysteine dioxygenase</fullName>
        <ecNumber evidence="2 9">1.13.11.20</ecNumber>
    </recommendedName>
</protein>
<feature type="binding site" evidence="8">
    <location>
        <position position="105"/>
    </location>
    <ligand>
        <name>Fe cation</name>
        <dbReference type="ChEBI" id="CHEBI:24875"/>
        <note>catalytic</note>
    </ligand>
</feature>
<comment type="catalytic activity">
    <reaction evidence="9">
        <text>L-cysteine + O2 = 3-sulfino-L-alanine + H(+)</text>
        <dbReference type="Rhea" id="RHEA:20441"/>
        <dbReference type="ChEBI" id="CHEBI:15378"/>
        <dbReference type="ChEBI" id="CHEBI:15379"/>
        <dbReference type="ChEBI" id="CHEBI:35235"/>
        <dbReference type="ChEBI" id="CHEBI:61085"/>
        <dbReference type="EC" id="1.13.11.20"/>
    </reaction>
</comment>
<dbReference type="Gene3D" id="2.60.120.10">
    <property type="entry name" value="Jelly Rolls"/>
    <property type="match status" value="1"/>
</dbReference>
<keyword evidence="5 9" id="KW-0560">Oxidoreductase</keyword>
<accession>A0A0F8V3V1</accession>
<evidence type="ECO:0000256" key="8">
    <source>
        <dbReference type="PIRSR" id="PIRSR610300-51"/>
    </source>
</evidence>
<dbReference type="CDD" id="cd10548">
    <property type="entry name" value="cupin_CDO"/>
    <property type="match status" value="1"/>
</dbReference>
<dbReference type="InterPro" id="IPR010300">
    <property type="entry name" value="CDO_1"/>
</dbReference>
<feature type="region of interest" description="Disordered" evidence="10">
    <location>
        <begin position="1"/>
        <end position="21"/>
    </location>
</feature>
<sequence length="236" mass="25780">MPYLKSGSASSSDSGKPASNAFEELVQDLSAALGPSSGLDSADVDPIDIQRLMERYTSNPDDWLSFALGDSNKTYTRNLIDEGNGKSNLLILVWSPGRGSAIHDHANAHCVMKVLKGTLQETLYTWPDQDKVQHGQASPPEITKVTTYGENQVTYMSDKVLFSSRPEAAGQKEAKTILQLGLHKIHNPDPNNVAVSLHLYTPPNAATYGFSVFDEKSGKASHIKQSHFYSVRGERC</sequence>
<dbReference type="STRING" id="308745.A0A0F8V3V1"/>
<feature type="compositionally biased region" description="Low complexity" evidence="10">
    <location>
        <begin position="1"/>
        <end position="19"/>
    </location>
</feature>
<evidence type="ECO:0000256" key="7">
    <source>
        <dbReference type="PIRSR" id="PIRSR610300-50"/>
    </source>
</evidence>
<evidence type="ECO:0000256" key="9">
    <source>
        <dbReference type="RuleBase" id="RU366010"/>
    </source>
</evidence>
<comment type="caution">
    <text evidence="11">The sequence shown here is derived from an EMBL/GenBank/DDBJ whole genome shotgun (WGS) entry which is preliminary data.</text>
</comment>
<reference evidence="11 12" key="1">
    <citation type="submission" date="2015-02" db="EMBL/GenBank/DDBJ databases">
        <title>Draft Genome Sequences of Two Closely-Related Aflatoxigenic Aspergillus Species Obtained from the Cote d'Ivoire.</title>
        <authorList>
            <person name="Moore G.G."/>
            <person name="Beltz S.B."/>
            <person name="Mack B.M."/>
        </authorList>
    </citation>
    <scope>NUCLEOTIDE SEQUENCE [LARGE SCALE GENOMIC DNA]</scope>
    <source>
        <strain evidence="11 12">SRRC1468</strain>
    </source>
</reference>
<dbReference type="EMBL" id="JZBS01000379">
    <property type="protein sequence ID" value="KKK26439.1"/>
    <property type="molecule type" value="Genomic_DNA"/>
</dbReference>
<evidence type="ECO:0000313" key="12">
    <source>
        <dbReference type="Proteomes" id="UP000034291"/>
    </source>
</evidence>